<keyword evidence="2" id="KW-0819">tRNA processing</keyword>
<dbReference type="FunCoup" id="F4RMH0">
    <property type="interactions" value="7"/>
</dbReference>
<dbReference type="GeneID" id="18934245"/>
<sequence length="491" mass="54963">MERPRDDEDAGEEETPDWQLLSKFIKSQTKTTGPSVEAFIPRRGEKDFEPIEAHAGAQSKALAKSREALFTALSAGIRGHSSKDHVRCIWGGTKGSSNHSTPAESTQVSTASTGSQFFPAYVDGVAKGVLFSSIGRWNREKKRLDLMPEELLYLIERGTVECWSEDAEGTGHGGLPMSVQWAWSEIIGTGGLTLERYQVYGYLKRLGYIVLRKEHVDSLWSLQLNQSRTRPPTSCFMRPWMIISIARDYILNFLLQFRQSICFWTPYRSHHKVLNEAGASCSLIKPGVWHSYGKNSLYNLDTFPEAAVDIRIRVKDSIFRALRIFPSGPKVPNPPIVRPKIPSRDGEEYEVFYYVYKPNNRFPKTAPPKPDFEVCVVNAETMPIPTISVISELLSNTHSANDPPQPTPTSSASRSWSFASFFLYGPLSLFQFTNSSKNTNSRRPNIFAKLKKGEQNVLLAVVDHGVTTFLRVAETDFGGTPLVGGLNAHPR</sequence>
<dbReference type="PANTHER" id="PTHR21027:SF1">
    <property type="entry name" value="TRNA-SPLICING ENDONUCLEASE SUBUNIT SEN54"/>
    <property type="match status" value="1"/>
</dbReference>
<keyword evidence="5" id="KW-1185">Reference proteome</keyword>
<dbReference type="HOGENOM" id="CLU_028449_0_0_1"/>
<feature type="domain" description="tRNA-splicing endonuclease subunit Sen54 N-terminal" evidence="3">
    <location>
        <begin position="70"/>
        <end position="163"/>
    </location>
</feature>
<gene>
    <name evidence="4" type="ORF">MELLADRAFT_86627</name>
</gene>
<evidence type="ECO:0000313" key="5">
    <source>
        <dbReference type="Proteomes" id="UP000001072"/>
    </source>
</evidence>
<name>F4RMH0_MELLP</name>
<organism evidence="5">
    <name type="scientific">Melampsora larici-populina (strain 98AG31 / pathotype 3-4-7)</name>
    <name type="common">Poplar leaf rust fungus</name>
    <dbReference type="NCBI Taxonomy" id="747676"/>
    <lineage>
        <taxon>Eukaryota</taxon>
        <taxon>Fungi</taxon>
        <taxon>Dikarya</taxon>
        <taxon>Basidiomycota</taxon>
        <taxon>Pucciniomycotina</taxon>
        <taxon>Pucciniomycetes</taxon>
        <taxon>Pucciniales</taxon>
        <taxon>Melampsoraceae</taxon>
        <taxon>Melampsora</taxon>
    </lineage>
</organism>
<dbReference type="Proteomes" id="UP000001072">
    <property type="component" value="Unassembled WGS sequence"/>
</dbReference>
<evidence type="ECO:0000313" key="4">
    <source>
        <dbReference type="EMBL" id="EGG06474.1"/>
    </source>
</evidence>
<proteinExistence type="inferred from homology"/>
<dbReference type="InterPro" id="IPR024336">
    <property type="entry name" value="tRNA_splic_suSen54_N"/>
</dbReference>
<evidence type="ECO:0000256" key="2">
    <source>
        <dbReference type="ARBA" id="ARBA00022694"/>
    </source>
</evidence>
<dbReference type="AlphaFoldDB" id="F4RMH0"/>
<dbReference type="InParanoid" id="F4RMH0"/>
<comment type="similarity">
    <text evidence="1">Belongs to the SEN54 family.</text>
</comment>
<dbReference type="eggNOG" id="KOG4772">
    <property type="taxonomic scope" value="Eukaryota"/>
</dbReference>
<dbReference type="Pfam" id="PF12928">
    <property type="entry name" value="tRNA_int_end_N2"/>
    <property type="match status" value="1"/>
</dbReference>
<dbReference type="STRING" id="747676.F4RMH0"/>
<dbReference type="GO" id="GO:0000214">
    <property type="term" value="C:tRNA-intron endonuclease complex"/>
    <property type="evidence" value="ECO:0007669"/>
    <property type="project" value="TreeGrafter"/>
</dbReference>
<dbReference type="EMBL" id="GL883108">
    <property type="protein sequence ID" value="EGG06474.1"/>
    <property type="molecule type" value="Genomic_DNA"/>
</dbReference>
<evidence type="ECO:0000256" key="1">
    <source>
        <dbReference type="ARBA" id="ARBA00005736"/>
    </source>
</evidence>
<dbReference type="GO" id="GO:0000379">
    <property type="term" value="P:tRNA-type intron splice site recognition and cleavage"/>
    <property type="evidence" value="ECO:0007669"/>
    <property type="project" value="TreeGrafter"/>
</dbReference>
<protein>
    <recommendedName>
        <fullName evidence="3">tRNA-splicing endonuclease subunit Sen54 N-terminal domain-containing protein</fullName>
    </recommendedName>
</protein>
<dbReference type="RefSeq" id="XP_007410308.1">
    <property type="nucleotide sequence ID" value="XM_007410246.1"/>
</dbReference>
<reference evidence="5" key="1">
    <citation type="journal article" date="2011" name="Proc. Natl. Acad. Sci. U.S.A.">
        <title>Obligate biotrophy features unraveled by the genomic analysis of rust fungi.</title>
        <authorList>
            <person name="Duplessis S."/>
            <person name="Cuomo C.A."/>
            <person name="Lin Y.-C."/>
            <person name="Aerts A."/>
            <person name="Tisserant E."/>
            <person name="Veneault-Fourrey C."/>
            <person name="Joly D.L."/>
            <person name="Hacquard S."/>
            <person name="Amselem J."/>
            <person name="Cantarel B.L."/>
            <person name="Chiu R."/>
            <person name="Coutinho P.M."/>
            <person name="Feau N."/>
            <person name="Field M."/>
            <person name="Frey P."/>
            <person name="Gelhaye E."/>
            <person name="Goldberg J."/>
            <person name="Grabherr M.G."/>
            <person name="Kodira C.D."/>
            <person name="Kohler A."/>
            <person name="Kuees U."/>
            <person name="Lindquist E.A."/>
            <person name="Lucas S.M."/>
            <person name="Mago R."/>
            <person name="Mauceli E."/>
            <person name="Morin E."/>
            <person name="Murat C."/>
            <person name="Pangilinan J.L."/>
            <person name="Park R."/>
            <person name="Pearson M."/>
            <person name="Quesneville H."/>
            <person name="Rouhier N."/>
            <person name="Sakthikumar S."/>
            <person name="Salamov A.A."/>
            <person name="Schmutz J."/>
            <person name="Selles B."/>
            <person name="Shapiro H."/>
            <person name="Tanguay P."/>
            <person name="Tuskan G.A."/>
            <person name="Henrissat B."/>
            <person name="Van de Peer Y."/>
            <person name="Rouze P."/>
            <person name="Ellis J.G."/>
            <person name="Dodds P.N."/>
            <person name="Schein J.E."/>
            <person name="Zhong S."/>
            <person name="Hamelin R.C."/>
            <person name="Grigoriev I.V."/>
            <person name="Szabo L.J."/>
            <person name="Martin F."/>
        </authorList>
    </citation>
    <scope>NUCLEOTIDE SEQUENCE [LARGE SCALE GENOMIC DNA]</scope>
    <source>
        <strain evidence="5">98AG31 / pathotype 3-4-7</strain>
    </source>
</reference>
<dbReference type="KEGG" id="mlr:MELLADRAFT_86627"/>
<dbReference type="OrthoDB" id="408683at2759"/>
<dbReference type="VEuPathDB" id="FungiDB:MELLADRAFT_86627"/>
<evidence type="ECO:0000259" key="3">
    <source>
        <dbReference type="Pfam" id="PF12928"/>
    </source>
</evidence>
<dbReference type="PANTHER" id="PTHR21027">
    <property type="entry name" value="TRNA-SPLICING ENDONUCLEASE SUBUNIT SEN54"/>
    <property type="match status" value="1"/>
</dbReference>
<dbReference type="InterPro" id="IPR024337">
    <property type="entry name" value="tRNA_splic_suSen54"/>
</dbReference>
<accession>F4RMH0</accession>